<protein>
    <submittedName>
        <fullName evidence="1">Uncharacterized protein</fullName>
    </submittedName>
</protein>
<dbReference type="AlphaFoldDB" id="A0A2K0XPG5"/>
<dbReference type="RefSeq" id="WP_103002387.1">
    <property type="nucleotide sequence ID" value="NZ_NBAX01000001.1"/>
</dbReference>
<organism evidence="1 2">
    <name type="scientific">Hoylesella timonensis</name>
    <dbReference type="NCBI Taxonomy" id="386414"/>
    <lineage>
        <taxon>Bacteria</taxon>
        <taxon>Pseudomonadati</taxon>
        <taxon>Bacteroidota</taxon>
        <taxon>Bacteroidia</taxon>
        <taxon>Bacteroidales</taxon>
        <taxon>Prevotellaceae</taxon>
        <taxon>Hoylesella</taxon>
    </lineage>
</organism>
<comment type="caution">
    <text evidence="1">The sequence shown here is derived from an EMBL/GenBank/DDBJ whole genome shotgun (WGS) entry which is preliminary data.</text>
</comment>
<evidence type="ECO:0000313" key="1">
    <source>
        <dbReference type="EMBL" id="PNP96435.1"/>
    </source>
</evidence>
<gene>
    <name evidence="1" type="ORF">BFS16_00690</name>
</gene>
<evidence type="ECO:0000313" key="2">
    <source>
        <dbReference type="Proteomes" id="UP000236634"/>
    </source>
</evidence>
<proteinExistence type="predicted"/>
<dbReference type="Proteomes" id="UP000236634">
    <property type="component" value="Unassembled WGS sequence"/>
</dbReference>
<name>A0A2K0XPG5_9BACT</name>
<sequence>MDEYKKSNGAKLDLTKASEFNANCRLNLLYLVSELLSCALKDTEKWLKKANYELRFQDLKNFKIATKAIGELNAFSGLSKGDANDLANESDRIYQFLLVLEDRTGDDDSLFFRFYEYLKSFPSKGNFAGLDESEARCFEPLFTKTQLEEG</sequence>
<reference evidence="1 2" key="1">
    <citation type="submission" date="2017-03" db="EMBL/GenBank/DDBJ databases">
        <authorList>
            <person name="Afonso C.L."/>
            <person name="Miller P.J."/>
            <person name="Scott M.A."/>
            <person name="Spackman E."/>
            <person name="Goraichik I."/>
            <person name="Dimitrov K.M."/>
            <person name="Suarez D.L."/>
            <person name="Swayne D.E."/>
        </authorList>
    </citation>
    <scope>NUCLEOTIDE SEQUENCE [LARGE SCALE GENOMIC DNA]</scope>
    <source>
        <strain evidence="1 2">DNF00076</strain>
    </source>
</reference>
<dbReference type="EMBL" id="NBAX01000001">
    <property type="protein sequence ID" value="PNP96435.1"/>
    <property type="molecule type" value="Genomic_DNA"/>
</dbReference>
<accession>A0A2K0XPG5</accession>